<evidence type="ECO:0000313" key="2">
    <source>
        <dbReference type="EMBL" id="OGN33922.1"/>
    </source>
</evidence>
<sequence length="86" mass="9537">MINTKHLLKVASVWISIVYAVCFLGVALIPNVRSGFMMYGLHTNISGMNFLNVMGVGTFISGLIIWNIVTLFAVWLFAALFNGIKR</sequence>
<name>A0A1F8H8I1_9BACT</name>
<evidence type="ECO:0000313" key="3">
    <source>
        <dbReference type="Proteomes" id="UP000178155"/>
    </source>
</evidence>
<gene>
    <name evidence="2" type="ORF">A3I39_01530</name>
</gene>
<feature type="transmembrane region" description="Helical" evidence="1">
    <location>
        <begin position="7"/>
        <end position="30"/>
    </location>
</feature>
<organism evidence="2 3">
    <name type="scientific">Candidatus Yanofskybacteria bacterium RIFCSPLOWO2_02_FULL_47_9b</name>
    <dbReference type="NCBI Taxonomy" id="1802708"/>
    <lineage>
        <taxon>Bacteria</taxon>
        <taxon>Candidatus Yanofskyibacteriota</taxon>
    </lineage>
</organism>
<evidence type="ECO:0000256" key="1">
    <source>
        <dbReference type="SAM" id="Phobius"/>
    </source>
</evidence>
<dbReference type="Proteomes" id="UP000178155">
    <property type="component" value="Unassembled WGS sequence"/>
</dbReference>
<keyword evidence="1" id="KW-1133">Transmembrane helix</keyword>
<keyword evidence="1" id="KW-0472">Membrane</keyword>
<proteinExistence type="predicted"/>
<dbReference type="InterPro" id="IPR044020">
    <property type="entry name" value="DUF5676"/>
</dbReference>
<comment type="caution">
    <text evidence="2">The sequence shown here is derived from an EMBL/GenBank/DDBJ whole genome shotgun (WGS) entry which is preliminary data.</text>
</comment>
<dbReference type="EMBL" id="MGKW01000021">
    <property type="protein sequence ID" value="OGN33922.1"/>
    <property type="molecule type" value="Genomic_DNA"/>
</dbReference>
<accession>A0A1F8H8I1</accession>
<feature type="transmembrane region" description="Helical" evidence="1">
    <location>
        <begin position="50"/>
        <end position="81"/>
    </location>
</feature>
<keyword evidence="1" id="KW-0812">Transmembrane</keyword>
<dbReference type="AlphaFoldDB" id="A0A1F8H8I1"/>
<reference evidence="2 3" key="1">
    <citation type="journal article" date="2016" name="Nat. Commun.">
        <title>Thousands of microbial genomes shed light on interconnected biogeochemical processes in an aquifer system.</title>
        <authorList>
            <person name="Anantharaman K."/>
            <person name="Brown C.T."/>
            <person name="Hug L.A."/>
            <person name="Sharon I."/>
            <person name="Castelle C.J."/>
            <person name="Probst A.J."/>
            <person name="Thomas B.C."/>
            <person name="Singh A."/>
            <person name="Wilkins M.J."/>
            <person name="Karaoz U."/>
            <person name="Brodie E.L."/>
            <person name="Williams K.H."/>
            <person name="Hubbard S.S."/>
            <person name="Banfield J.F."/>
        </authorList>
    </citation>
    <scope>NUCLEOTIDE SEQUENCE [LARGE SCALE GENOMIC DNA]</scope>
</reference>
<protein>
    <submittedName>
        <fullName evidence="2">Uncharacterized protein</fullName>
    </submittedName>
</protein>
<dbReference type="Pfam" id="PF18926">
    <property type="entry name" value="DUF5676"/>
    <property type="match status" value="1"/>
</dbReference>